<sequence>MTLLKRWTDQPLARLAACLLLGALAGIAWGQDADWDLRNYHLYNAWAFLHDRDARDLAAAGMQSFFNPLLDLPYYLLGTGPWAAWPRGLAAGQGLWYGLLLFVLCAIARQLARLQGRDWGWPDAMAVVIGATGTMLVSQAGTTMNEVPLACLVLLGFACLLRLHGDAADGPPARWALLAGACCGLAVGLKPTAMVYPPAMALAVLSTLRPRGRAWRMALLFGAATALAFLLVYGWWGWRLYLRTGNPCFPLFNQVFRSDWIAPAAGTDLQFRPRSAAQWVFYPFYWLRSNQRVVTEVRFADPRYAMAWLAAACFGMRRLLARWRGEPATGVAPQAMLVLFVASAYVLWLAVFSILRYAVAIEALSGLVLLAACRAGTPHALHPSALRRTGRAMALLAVAAIAASRYPNWGHVPFGERNYRIETGAVEAGSMVFFVGAPVAYLAPFFPRAETLDFVGLTWFMDKARGYRLWSMARQRVASHSGPFYAVLGEDARQQEPQLERLLPGSRLDGCRTISSNLENDRHGRPRPGLRLCRVAVAGAKEPPVASPK</sequence>
<evidence type="ECO:0000313" key="3">
    <source>
        <dbReference type="Proteomes" id="UP000245812"/>
    </source>
</evidence>
<feature type="transmembrane region" description="Helical" evidence="1">
    <location>
        <begin position="175"/>
        <end position="194"/>
    </location>
</feature>
<dbReference type="AlphaFoldDB" id="A0A316HRD7"/>
<keyword evidence="3" id="KW-1185">Reference proteome</keyword>
<dbReference type="OrthoDB" id="1814621at2"/>
<keyword evidence="1" id="KW-0812">Transmembrane</keyword>
<feature type="transmembrane region" description="Helical" evidence="1">
    <location>
        <begin position="94"/>
        <end position="112"/>
    </location>
</feature>
<gene>
    <name evidence="2" type="ORF">C7456_11233</name>
</gene>
<dbReference type="RefSeq" id="WP_109724440.1">
    <property type="nucleotide sequence ID" value="NZ_MSZV01000147.1"/>
</dbReference>
<feature type="transmembrane region" description="Helical" evidence="1">
    <location>
        <begin position="147"/>
        <end position="163"/>
    </location>
</feature>
<feature type="transmembrane region" description="Helical" evidence="1">
    <location>
        <begin position="124"/>
        <end position="141"/>
    </location>
</feature>
<protein>
    <submittedName>
        <fullName evidence="2">Dolichyl-phosphate-mannose-protein mannosyltransferase</fullName>
    </submittedName>
</protein>
<dbReference type="EMBL" id="QGHC01000012">
    <property type="protein sequence ID" value="PWK83886.1"/>
    <property type="molecule type" value="Genomic_DNA"/>
</dbReference>
<dbReference type="GO" id="GO:0016757">
    <property type="term" value="F:glycosyltransferase activity"/>
    <property type="evidence" value="ECO:0007669"/>
    <property type="project" value="UniProtKB-KW"/>
</dbReference>
<reference evidence="2 3" key="1">
    <citation type="submission" date="2018-05" db="EMBL/GenBank/DDBJ databases">
        <title>Genomic Encyclopedia of Type Strains, Phase IV (KMG-IV): sequencing the most valuable type-strain genomes for metagenomic binning, comparative biology and taxonomic classification.</title>
        <authorList>
            <person name="Goeker M."/>
        </authorList>
    </citation>
    <scope>NUCLEOTIDE SEQUENCE [LARGE SCALE GENOMIC DNA]</scope>
    <source>
        <strain evidence="2 3">DSM 14263</strain>
    </source>
</reference>
<dbReference type="Proteomes" id="UP000245812">
    <property type="component" value="Unassembled WGS sequence"/>
</dbReference>
<name>A0A316HRD7_9GAMM</name>
<accession>A0A316HRD7</accession>
<organism evidence="2 3">
    <name type="scientific">Fulvimonas soli</name>
    <dbReference type="NCBI Taxonomy" id="155197"/>
    <lineage>
        <taxon>Bacteria</taxon>
        <taxon>Pseudomonadati</taxon>
        <taxon>Pseudomonadota</taxon>
        <taxon>Gammaproteobacteria</taxon>
        <taxon>Lysobacterales</taxon>
        <taxon>Rhodanobacteraceae</taxon>
        <taxon>Fulvimonas</taxon>
    </lineage>
</organism>
<evidence type="ECO:0000256" key="1">
    <source>
        <dbReference type="SAM" id="Phobius"/>
    </source>
</evidence>
<comment type="caution">
    <text evidence="2">The sequence shown here is derived from an EMBL/GenBank/DDBJ whole genome shotgun (WGS) entry which is preliminary data.</text>
</comment>
<keyword evidence="1" id="KW-1133">Transmembrane helix</keyword>
<proteinExistence type="predicted"/>
<feature type="transmembrane region" description="Helical" evidence="1">
    <location>
        <begin position="214"/>
        <end position="236"/>
    </location>
</feature>
<evidence type="ECO:0000313" key="2">
    <source>
        <dbReference type="EMBL" id="PWK83886.1"/>
    </source>
</evidence>
<keyword evidence="1" id="KW-0472">Membrane</keyword>
<keyword evidence="2" id="KW-0808">Transferase</keyword>
<keyword evidence="2" id="KW-0328">Glycosyltransferase</keyword>